<feature type="domain" description="FAD-binding PCMH-type" evidence="5">
    <location>
        <begin position="44"/>
        <end position="225"/>
    </location>
</feature>
<accession>L7VR62</accession>
<evidence type="ECO:0000256" key="2">
    <source>
        <dbReference type="ARBA" id="ARBA00008000"/>
    </source>
</evidence>
<dbReference type="GO" id="GO:0003824">
    <property type="term" value="F:catalytic activity"/>
    <property type="evidence" value="ECO:0007669"/>
    <property type="project" value="InterPro"/>
</dbReference>
<protein>
    <submittedName>
        <fullName evidence="6">D-2-hydroxyglutarate dehydrogenase</fullName>
    </submittedName>
</protein>
<dbReference type="FunFam" id="1.10.45.10:FF:000001">
    <property type="entry name" value="D-lactate dehydrogenase mitochondrial"/>
    <property type="match status" value="1"/>
</dbReference>
<dbReference type="SUPFAM" id="SSF55103">
    <property type="entry name" value="FAD-linked oxidases, C-terminal domain"/>
    <property type="match status" value="1"/>
</dbReference>
<dbReference type="PROSITE" id="PS51387">
    <property type="entry name" value="FAD_PCMH"/>
    <property type="match status" value="1"/>
</dbReference>
<organism evidence="6">
    <name type="scientific">uncultured bacterium A1Q1_fos_1070</name>
    <dbReference type="NCBI Taxonomy" id="1256541"/>
    <lineage>
        <taxon>Bacteria</taxon>
        <taxon>environmental samples</taxon>
    </lineage>
</organism>
<dbReference type="Gene3D" id="3.30.70.2740">
    <property type="match status" value="1"/>
</dbReference>
<evidence type="ECO:0000259" key="5">
    <source>
        <dbReference type="PROSITE" id="PS51387"/>
    </source>
</evidence>
<dbReference type="AlphaFoldDB" id="L7VR62"/>
<dbReference type="InterPro" id="IPR036318">
    <property type="entry name" value="FAD-bd_PCMH-like_sf"/>
</dbReference>
<dbReference type="GO" id="GO:0022904">
    <property type="term" value="P:respiratory electron transport chain"/>
    <property type="evidence" value="ECO:0007669"/>
    <property type="project" value="TreeGrafter"/>
</dbReference>
<dbReference type="InterPro" id="IPR051264">
    <property type="entry name" value="FAD-oxidored/transferase_4"/>
</dbReference>
<dbReference type="SUPFAM" id="SSF56176">
    <property type="entry name" value="FAD-binding/transporter-associated domain-like"/>
    <property type="match status" value="1"/>
</dbReference>
<dbReference type="PANTHER" id="PTHR43716:SF2">
    <property type="entry name" value="BLL6224 PROTEIN"/>
    <property type="match status" value="1"/>
</dbReference>
<dbReference type="InterPro" id="IPR006094">
    <property type="entry name" value="Oxid_FAD_bind_N"/>
</dbReference>
<dbReference type="Gene3D" id="3.30.43.10">
    <property type="entry name" value="Uridine Diphospho-n-acetylenolpyruvylglucosamine Reductase, domain 2"/>
    <property type="match status" value="1"/>
</dbReference>
<dbReference type="InterPro" id="IPR016169">
    <property type="entry name" value="FAD-bd_PCMH_sub2"/>
</dbReference>
<dbReference type="Pfam" id="PF01565">
    <property type="entry name" value="FAD_binding_4"/>
    <property type="match status" value="1"/>
</dbReference>
<comment type="cofactor">
    <cofactor evidence="1">
        <name>FAD</name>
        <dbReference type="ChEBI" id="CHEBI:57692"/>
    </cofactor>
</comment>
<dbReference type="GO" id="GO:0071949">
    <property type="term" value="F:FAD binding"/>
    <property type="evidence" value="ECO:0007669"/>
    <property type="project" value="InterPro"/>
</dbReference>
<reference evidence="6" key="1">
    <citation type="submission" date="2012-09" db="EMBL/GenBank/DDBJ databases">
        <title>Metagenomic Characterization of a Microbial Community in Wastewater Detects High Levels of Antibiotic Resistance.</title>
        <authorList>
            <person name="Abrams M."/>
            <person name="Caldwell A."/>
            <person name="Vandaei E."/>
            <person name="Lee W."/>
            <person name="Perrott J."/>
            <person name="Khan S.Y."/>
            <person name="Ta J."/>
            <person name="Romero D."/>
            <person name="Nguyen V."/>
            <person name="Pourmand N."/>
            <person name="Ouverney C.C."/>
        </authorList>
    </citation>
    <scope>NUCLEOTIDE SEQUENCE</scope>
</reference>
<dbReference type="InterPro" id="IPR016164">
    <property type="entry name" value="FAD-linked_Oxase-like_C"/>
</dbReference>
<dbReference type="Gene3D" id="1.10.45.10">
    <property type="entry name" value="Vanillyl-alcohol Oxidase, Chain A, domain 4"/>
    <property type="match status" value="1"/>
</dbReference>
<dbReference type="Gene3D" id="3.30.70.2190">
    <property type="match status" value="1"/>
</dbReference>
<dbReference type="InterPro" id="IPR016167">
    <property type="entry name" value="FAD-bd_PCMH_sub1"/>
</dbReference>
<evidence type="ECO:0000256" key="4">
    <source>
        <dbReference type="ARBA" id="ARBA00022827"/>
    </source>
</evidence>
<name>L7VR62_9BACT</name>
<evidence type="ECO:0000256" key="1">
    <source>
        <dbReference type="ARBA" id="ARBA00001974"/>
    </source>
</evidence>
<sequence>MTHSQASKLPAGFVDRMAAIVGDAGLLTDADAIEPFLTEPRGTYRGNTALVIRPGSTAELAQVVAACAAERVAMVPQGGGTGLCGGAVPSTSGEQVVISLARMNKIRSLDPQSFTMTVEAGCILADIQRAAESVGLLFPLSLGAEGSCQIGGNLSTNAGGTQVLRFGNSRDLVLGLEVVLPDGRVLDMLRGLRKDNTGYHLSGLFCGAEGTLGILSAAVLKLFPQPKEVATALVAVPSLDAVIKLLSLARSATGDALTGCEFIPRIALDMVLTHIPGTRDPFPTKYPHYLLLEAQSGSEDGRLTAELEKLLADAADQDLVLDATLAQNPAQAEALWHIRESIPDAQKPEGLSVKHDVSLPIHLVPRFVEQASQLVAEEVPGIRVVAFGHVGDGNVHFNLSQPIDMERAAFARHKERLSALVHDLTMSMSGSFSAEHGIGQLKRDELRRYRSPVELDVMRKIKQALDPAGLMNPGKVL</sequence>
<evidence type="ECO:0000313" key="6">
    <source>
        <dbReference type="EMBL" id="AGC71437.1"/>
    </source>
</evidence>
<keyword evidence="3" id="KW-0285">Flavoprotein</keyword>
<dbReference type="InterPro" id="IPR016166">
    <property type="entry name" value="FAD-bd_PCMH"/>
</dbReference>
<dbReference type="InterPro" id="IPR016171">
    <property type="entry name" value="Vanillyl_alc_oxidase_C-sub2"/>
</dbReference>
<evidence type="ECO:0000256" key="3">
    <source>
        <dbReference type="ARBA" id="ARBA00022630"/>
    </source>
</evidence>
<proteinExistence type="inferred from homology"/>
<dbReference type="InterPro" id="IPR004113">
    <property type="entry name" value="FAD-bd_oxidored_4_C"/>
</dbReference>
<keyword evidence="4" id="KW-0274">FAD</keyword>
<comment type="similarity">
    <text evidence="2">Belongs to the FAD-binding oxidoreductase/transferase type 4 family.</text>
</comment>
<dbReference type="Pfam" id="PF02913">
    <property type="entry name" value="FAD-oxidase_C"/>
    <property type="match status" value="1"/>
</dbReference>
<dbReference type="EMBL" id="JX649872">
    <property type="protein sequence ID" value="AGC71437.1"/>
    <property type="molecule type" value="Genomic_DNA"/>
</dbReference>
<dbReference type="PANTHER" id="PTHR43716">
    <property type="entry name" value="D-2-HYDROXYGLUTARATE DEHYDROGENASE, MITOCHONDRIAL"/>
    <property type="match status" value="1"/>
</dbReference>
<dbReference type="Gene3D" id="3.30.465.10">
    <property type="match status" value="1"/>
</dbReference>